<dbReference type="EMBL" id="MPNX01000016">
    <property type="protein sequence ID" value="OOY34413.1"/>
    <property type="molecule type" value="Genomic_DNA"/>
</dbReference>
<comment type="caution">
    <text evidence="3">The sequence shown here is derived from an EMBL/GenBank/DDBJ whole genome shotgun (WGS) entry which is preliminary data.</text>
</comment>
<dbReference type="InterPro" id="IPR007335">
    <property type="entry name" value="DUF413"/>
</dbReference>
<evidence type="ECO:0000256" key="2">
    <source>
        <dbReference type="ARBA" id="ARBA00093628"/>
    </source>
</evidence>
<dbReference type="Proteomes" id="UP000190962">
    <property type="component" value="Unassembled WGS sequence"/>
</dbReference>
<proteinExistence type="inferred from homology"/>
<dbReference type="AlphaFoldDB" id="A0A1T2CHV8"/>
<gene>
    <name evidence="3" type="ORF">BOV88_10405</name>
</gene>
<protein>
    <recommendedName>
        <fullName evidence="2">Macrodomain Ori protein</fullName>
    </recommendedName>
</protein>
<accession>A0A1T2CHV8</accession>
<evidence type="ECO:0000313" key="4">
    <source>
        <dbReference type="Proteomes" id="UP000190962"/>
    </source>
</evidence>
<organism evidence="3 4">
    <name type="scientific">Solemya velum gill symbiont</name>
    <dbReference type="NCBI Taxonomy" id="2340"/>
    <lineage>
        <taxon>Bacteria</taxon>
        <taxon>Pseudomonadati</taxon>
        <taxon>Pseudomonadota</taxon>
        <taxon>Gammaproteobacteria</taxon>
        <taxon>sulfur-oxidizing symbionts</taxon>
    </lineage>
</organism>
<sequence>MQSHGSFFSPKKFYGEEHFPYGISRSGEFNRNQAALLEDHGTAYQELHSGHREPCNDEERAFVLVCKGEKVAQTMHELVWMRYCQKALEGSTVAGFIGRPPESMGNHPSSDKEW</sequence>
<dbReference type="Pfam" id="PF04219">
    <property type="entry name" value="DUF413"/>
    <property type="match status" value="1"/>
</dbReference>
<comment type="similarity">
    <text evidence="1">Belongs to the MaoP family.</text>
</comment>
<reference evidence="3 4" key="1">
    <citation type="submission" date="2016-11" db="EMBL/GenBank/DDBJ databases">
        <title>Mixed transmission modes and dynamic genome evolution in an obligate animal-bacterial symbiosis.</title>
        <authorList>
            <person name="Russell S.L."/>
            <person name="Corbett-Detig R.B."/>
            <person name="Cavanaugh C.M."/>
        </authorList>
    </citation>
    <scope>NUCLEOTIDE SEQUENCE [LARGE SCALE GENOMIC DNA]</scope>
    <source>
        <strain evidence="3">MA-KB16</strain>
    </source>
</reference>
<dbReference type="RefSeq" id="WP_078453340.1">
    <property type="nucleotide sequence ID" value="NZ_MPNX01000016.1"/>
</dbReference>
<evidence type="ECO:0000313" key="3">
    <source>
        <dbReference type="EMBL" id="OOY34413.1"/>
    </source>
</evidence>
<name>A0A1T2CHV8_SOVGS</name>
<evidence type="ECO:0000256" key="1">
    <source>
        <dbReference type="ARBA" id="ARBA00093464"/>
    </source>
</evidence>